<dbReference type="RefSeq" id="WP_133626797.1">
    <property type="nucleotide sequence ID" value="NZ_SOAZ01000001.1"/>
</dbReference>
<dbReference type="Pfam" id="PF06738">
    <property type="entry name" value="ThrE"/>
    <property type="match status" value="1"/>
</dbReference>
<evidence type="ECO:0000256" key="5">
    <source>
        <dbReference type="ARBA" id="ARBA00023136"/>
    </source>
</evidence>
<evidence type="ECO:0000256" key="4">
    <source>
        <dbReference type="ARBA" id="ARBA00022989"/>
    </source>
</evidence>
<keyword evidence="5 7" id="KW-0472">Membrane</keyword>
<dbReference type="GO" id="GO:0022857">
    <property type="term" value="F:transmembrane transporter activity"/>
    <property type="evidence" value="ECO:0007669"/>
    <property type="project" value="InterPro"/>
</dbReference>
<keyword evidence="4 7" id="KW-1133">Transmembrane helix</keyword>
<protein>
    <submittedName>
        <fullName evidence="9">Uncharacterized membrane protein YjjP (DUF1212 family)</fullName>
    </submittedName>
</protein>
<feature type="domain" description="Threonine/serine exporter-like N-terminal" evidence="8">
    <location>
        <begin position="9"/>
        <end position="243"/>
    </location>
</feature>
<dbReference type="GO" id="GO:0005886">
    <property type="term" value="C:plasma membrane"/>
    <property type="evidence" value="ECO:0007669"/>
    <property type="project" value="UniProtKB-SubCell"/>
</dbReference>
<comment type="similarity">
    <text evidence="6">Belongs to the ThrE exporter (TC 2.A.79) family.</text>
</comment>
<evidence type="ECO:0000259" key="8">
    <source>
        <dbReference type="Pfam" id="PF06738"/>
    </source>
</evidence>
<evidence type="ECO:0000256" key="6">
    <source>
        <dbReference type="ARBA" id="ARBA00034125"/>
    </source>
</evidence>
<dbReference type="OrthoDB" id="9813917at2"/>
<comment type="caution">
    <text evidence="9">The sequence shown here is derived from an EMBL/GenBank/DDBJ whole genome shotgun (WGS) entry which is preliminary data.</text>
</comment>
<feature type="transmembrane region" description="Helical" evidence="7">
    <location>
        <begin position="191"/>
        <end position="209"/>
    </location>
</feature>
<comment type="subcellular location">
    <subcellularLocation>
        <location evidence="1">Cell membrane</location>
        <topology evidence="1">Multi-pass membrane protein</topology>
    </subcellularLocation>
</comment>
<evidence type="ECO:0000313" key="10">
    <source>
        <dbReference type="Proteomes" id="UP000295325"/>
    </source>
</evidence>
<reference evidence="9 10" key="1">
    <citation type="submission" date="2019-03" db="EMBL/GenBank/DDBJ databases">
        <title>Genomic Encyclopedia of Type Strains, Phase IV (KMG-IV): sequencing the most valuable type-strain genomes for metagenomic binning, comparative biology and taxonomic classification.</title>
        <authorList>
            <person name="Goeker M."/>
        </authorList>
    </citation>
    <scope>NUCLEOTIDE SEQUENCE [LARGE SCALE GENOMIC DNA]</scope>
    <source>
        <strain evidence="9 10">DSM 24455</strain>
    </source>
</reference>
<evidence type="ECO:0000256" key="1">
    <source>
        <dbReference type="ARBA" id="ARBA00004651"/>
    </source>
</evidence>
<keyword evidence="2" id="KW-1003">Cell membrane</keyword>
<organism evidence="9 10">
    <name type="scientific">Fonticella tunisiensis</name>
    <dbReference type="NCBI Taxonomy" id="1096341"/>
    <lineage>
        <taxon>Bacteria</taxon>
        <taxon>Bacillati</taxon>
        <taxon>Bacillota</taxon>
        <taxon>Clostridia</taxon>
        <taxon>Eubacteriales</taxon>
        <taxon>Clostridiaceae</taxon>
        <taxon>Fonticella</taxon>
    </lineage>
</organism>
<sequence>MNTRQVMEIALMAGEILLKSGAEVYRVEETIIRIAESYSVSCECFAMPTGIFVSSNGAEVVSYVKRIKERSMDLHKIELINSFSRSLANNPLPYDEAKRTLKRIENSPYFNFRIRLLSAGMTAFVYTLLFKGNLWDGIAAFFISVCIYVFKEKTSGITAFQFLQLIISGMFAGIVSIGANSFFPFLNVESILIGGVMILVPGFAITNGIKDALYGDIVSSLSRIGEAVFIATAVGIGVAITLLFGTRWV</sequence>
<evidence type="ECO:0000256" key="3">
    <source>
        <dbReference type="ARBA" id="ARBA00022692"/>
    </source>
</evidence>
<keyword evidence="3 7" id="KW-0812">Transmembrane</keyword>
<dbReference type="InterPro" id="IPR050539">
    <property type="entry name" value="ThrE_Dicarb/AminoAcid_Exp"/>
</dbReference>
<feature type="transmembrane region" description="Helical" evidence="7">
    <location>
        <begin position="221"/>
        <end position="244"/>
    </location>
</feature>
<evidence type="ECO:0000313" key="9">
    <source>
        <dbReference type="EMBL" id="TDT63677.1"/>
    </source>
</evidence>
<dbReference type="EMBL" id="SOAZ01000001">
    <property type="protein sequence ID" value="TDT63677.1"/>
    <property type="molecule type" value="Genomic_DNA"/>
</dbReference>
<dbReference type="AlphaFoldDB" id="A0A4R7KU51"/>
<gene>
    <name evidence="9" type="ORF">EDD71_101104</name>
</gene>
<dbReference type="PANTHER" id="PTHR34390:SF2">
    <property type="entry name" value="SUCCINATE TRANSPORTER SUBUNIT YJJP-RELATED"/>
    <property type="match status" value="1"/>
</dbReference>
<accession>A0A4R7KU51</accession>
<feature type="transmembrane region" description="Helical" evidence="7">
    <location>
        <begin position="162"/>
        <end position="185"/>
    </location>
</feature>
<dbReference type="PANTHER" id="PTHR34390">
    <property type="entry name" value="UPF0442 PROTEIN YJJB-RELATED"/>
    <property type="match status" value="1"/>
</dbReference>
<feature type="transmembrane region" description="Helical" evidence="7">
    <location>
        <begin position="134"/>
        <end position="150"/>
    </location>
</feature>
<evidence type="ECO:0000256" key="7">
    <source>
        <dbReference type="SAM" id="Phobius"/>
    </source>
</evidence>
<keyword evidence="10" id="KW-1185">Reference proteome</keyword>
<dbReference type="Proteomes" id="UP000295325">
    <property type="component" value="Unassembled WGS sequence"/>
</dbReference>
<dbReference type="GO" id="GO:0015744">
    <property type="term" value="P:succinate transport"/>
    <property type="evidence" value="ECO:0007669"/>
    <property type="project" value="TreeGrafter"/>
</dbReference>
<dbReference type="InterPro" id="IPR010619">
    <property type="entry name" value="ThrE-like_N"/>
</dbReference>
<proteinExistence type="inferred from homology"/>
<name>A0A4R7KU51_9CLOT</name>
<evidence type="ECO:0000256" key="2">
    <source>
        <dbReference type="ARBA" id="ARBA00022475"/>
    </source>
</evidence>